<dbReference type="UniPathway" id="UPA00059">
    <property type="reaction ID" value="UER00104"/>
</dbReference>
<dbReference type="PANTHER" id="PTHR10885">
    <property type="entry name" value="ISOPENTENYL-DIPHOSPHATE DELTA-ISOMERASE"/>
    <property type="match status" value="1"/>
</dbReference>
<dbReference type="NCBIfam" id="TIGR02150">
    <property type="entry name" value="IPP_isom_1"/>
    <property type="match status" value="1"/>
</dbReference>
<reference evidence="7" key="1">
    <citation type="journal article" date="2018" name="Genome Biol. Evol.">
        <title>Nephromyces encodes a urate metabolism pathway and predicted peroxisomes, demonstrating these are not ancient losses of apicomplexans.</title>
        <authorList>
            <person name="Paight C."/>
            <person name="Slamovits C.H."/>
            <person name="Saffo M.B."/>
            <person name="Lane C.E."/>
        </authorList>
    </citation>
    <scope>NUCLEOTIDE SEQUENCE</scope>
    <source>
        <strain evidence="7">Cardio87</strain>
    </source>
</reference>
<evidence type="ECO:0000256" key="2">
    <source>
        <dbReference type="ARBA" id="ARBA00007579"/>
    </source>
</evidence>
<dbReference type="InterPro" id="IPR000086">
    <property type="entry name" value="NUDIX_hydrolase_dom"/>
</dbReference>
<dbReference type="InterPro" id="IPR011876">
    <property type="entry name" value="IsopentenylPP_isomerase_typ1"/>
</dbReference>
<evidence type="ECO:0000256" key="3">
    <source>
        <dbReference type="ARBA" id="ARBA00012057"/>
    </source>
</evidence>
<dbReference type="Gene3D" id="3.90.79.10">
    <property type="entry name" value="Nucleoside Triphosphate Pyrophosphohydrolase"/>
    <property type="match status" value="1"/>
</dbReference>
<dbReference type="GO" id="GO:0009240">
    <property type="term" value="P:isopentenyl diphosphate biosynthetic process"/>
    <property type="evidence" value="ECO:0007669"/>
    <property type="project" value="TreeGrafter"/>
</dbReference>
<organism evidence="7">
    <name type="scientific">Cardiosporidium cionae</name>
    <dbReference type="NCBI Taxonomy" id="476202"/>
    <lineage>
        <taxon>Eukaryota</taxon>
        <taxon>Sar</taxon>
        <taxon>Alveolata</taxon>
        <taxon>Apicomplexa</taxon>
        <taxon>Aconoidasida</taxon>
        <taxon>Nephromycida</taxon>
        <taxon>Cardiosporidium</taxon>
    </lineage>
</organism>
<keyword evidence="5 7" id="KW-0413">Isomerase</keyword>
<comment type="similarity">
    <text evidence="2">Belongs to the IPP isomerase type 1 family.</text>
</comment>
<dbReference type="GO" id="GO:0005737">
    <property type="term" value="C:cytoplasm"/>
    <property type="evidence" value="ECO:0007669"/>
    <property type="project" value="TreeGrafter"/>
</dbReference>
<feature type="domain" description="Nudix hydrolase" evidence="6">
    <location>
        <begin position="74"/>
        <end position="225"/>
    </location>
</feature>
<evidence type="ECO:0000256" key="4">
    <source>
        <dbReference type="ARBA" id="ARBA00023229"/>
    </source>
</evidence>
<evidence type="ECO:0000256" key="1">
    <source>
        <dbReference type="ARBA" id="ARBA00004826"/>
    </source>
</evidence>
<evidence type="ECO:0000256" key="5">
    <source>
        <dbReference type="ARBA" id="ARBA00023235"/>
    </source>
</evidence>
<dbReference type="EMBL" id="MK212278">
    <property type="protein sequence ID" value="AZL94244.1"/>
    <property type="molecule type" value="mRNA"/>
</dbReference>
<dbReference type="PIRSF" id="PIRSF018427">
    <property type="entry name" value="Isopntndiph_ism"/>
    <property type="match status" value="1"/>
</dbReference>
<dbReference type="GO" id="GO:0004452">
    <property type="term" value="F:isopentenyl-diphosphate delta-isomerase activity"/>
    <property type="evidence" value="ECO:0007669"/>
    <property type="project" value="UniProtKB-EC"/>
</dbReference>
<dbReference type="CDD" id="cd02885">
    <property type="entry name" value="NUDIX_IPP_Isomerase"/>
    <property type="match status" value="1"/>
</dbReference>
<accession>A0A3Q8UBF8</accession>
<evidence type="ECO:0000259" key="6">
    <source>
        <dbReference type="PROSITE" id="PS51462"/>
    </source>
</evidence>
<dbReference type="SUPFAM" id="SSF55811">
    <property type="entry name" value="Nudix"/>
    <property type="match status" value="1"/>
</dbReference>
<dbReference type="PANTHER" id="PTHR10885:SF0">
    <property type="entry name" value="ISOPENTENYL-DIPHOSPHATE DELTA-ISOMERASE"/>
    <property type="match status" value="1"/>
</dbReference>
<protein>
    <recommendedName>
        <fullName evidence="3">isopentenyl-diphosphate Delta-isomerase</fullName>
        <ecNumber evidence="3">5.3.3.2</ecNumber>
    </recommendedName>
</protein>
<dbReference type="EC" id="5.3.3.2" evidence="3"/>
<dbReference type="AlphaFoldDB" id="A0A3Q8UBF8"/>
<dbReference type="GO" id="GO:0050992">
    <property type="term" value="P:dimethylallyl diphosphate biosynthetic process"/>
    <property type="evidence" value="ECO:0007669"/>
    <property type="project" value="UniProtKB-UniPathway"/>
</dbReference>
<sequence>MHGMIKRLSNSPSGVAIPSVVKNLCTSLPVSMLRTEDILITVSPDDKPIGSVSKERAHRRKELYVEAQTKERPLLHRAFSVFHFDDNSSLLLTQRSDKKVTFPMQWTNACCSHPLWNIPEENGGPIGGDAETILAVKRAAQRRLQEELNMSINVEDLTFISRILYYANANKDYAEHEIDYILISKLSVPFKAHPNEVNATKWVSKDELRAMLNDQSVVFTPWSRYIMKSFLFDLWNGLDTLESFQNFKTIYNAGDLS</sequence>
<name>A0A3Q8UBF8_9APIC</name>
<dbReference type="Pfam" id="PF00293">
    <property type="entry name" value="NUDIX"/>
    <property type="match status" value="1"/>
</dbReference>
<dbReference type="PROSITE" id="PS51462">
    <property type="entry name" value="NUDIX"/>
    <property type="match status" value="1"/>
</dbReference>
<keyword evidence="4" id="KW-0414">Isoprene biosynthesis</keyword>
<comment type="pathway">
    <text evidence="1">Isoprenoid biosynthesis; dimethylallyl diphosphate biosynthesis; dimethylallyl diphosphate from isopentenyl diphosphate: step 1/1.</text>
</comment>
<dbReference type="InterPro" id="IPR015797">
    <property type="entry name" value="NUDIX_hydrolase-like_dom_sf"/>
</dbReference>
<evidence type="ECO:0000313" key="7">
    <source>
        <dbReference type="EMBL" id="AZL94244.1"/>
    </source>
</evidence>
<proteinExistence type="evidence at transcript level"/>